<protein>
    <submittedName>
        <fullName evidence="1">Uncharacterized protein</fullName>
    </submittedName>
</protein>
<comment type="caution">
    <text evidence="1">The sequence shown here is derived from an EMBL/GenBank/DDBJ whole genome shotgun (WGS) entry which is preliminary data.</text>
</comment>
<dbReference type="AlphaFoldDB" id="A0AAN9SZD4"/>
<gene>
    <name evidence="1" type="ORF">VNO78_09517</name>
</gene>
<evidence type="ECO:0000313" key="1">
    <source>
        <dbReference type="EMBL" id="KAK7407564.1"/>
    </source>
</evidence>
<evidence type="ECO:0000313" key="2">
    <source>
        <dbReference type="Proteomes" id="UP001386955"/>
    </source>
</evidence>
<proteinExistence type="predicted"/>
<keyword evidence="2" id="KW-1185">Reference proteome</keyword>
<accession>A0AAN9SZD4</accession>
<dbReference type="PANTHER" id="PTHR34956:SF1">
    <property type="entry name" value="DUF4005 DOMAIN-CONTAINING PROTEIN"/>
    <property type="match status" value="1"/>
</dbReference>
<reference evidence="1 2" key="1">
    <citation type="submission" date="2024-01" db="EMBL/GenBank/DDBJ databases">
        <title>The genomes of 5 underutilized Papilionoideae crops provide insights into root nodulation and disease resistanc.</title>
        <authorList>
            <person name="Jiang F."/>
        </authorList>
    </citation>
    <scope>NUCLEOTIDE SEQUENCE [LARGE SCALE GENOMIC DNA]</scope>
    <source>
        <strain evidence="1">DUOXIRENSHENG_FW03</strain>
        <tissue evidence="1">Leaves</tissue>
    </source>
</reference>
<dbReference type="PANTHER" id="PTHR34956">
    <property type="entry name" value="OS05G0397300 PROTEIN"/>
    <property type="match status" value="1"/>
</dbReference>
<name>A0AAN9SZD4_PSOTE</name>
<dbReference type="EMBL" id="JAYMYS010000002">
    <property type="protein sequence ID" value="KAK7407564.1"/>
    <property type="molecule type" value="Genomic_DNA"/>
</dbReference>
<organism evidence="1 2">
    <name type="scientific">Psophocarpus tetragonolobus</name>
    <name type="common">Winged bean</name>
    <name type="synonym">Dolichos tetragonolobus</name>
    <dbReference type="NCBI Taxonomy" id="3891"/>
    <lineage>
        <taxon>Eukaryota</taxon>
        <taxon>Viridiplantae</taxon>
        <taxon>Streptophyta</taxon>
        <taxon>Embryophyta</taxon>
        <taxon>Tracheophyta</taxon>
        <taxon>Spermatophyta</taxon>
        <taxon>Magnoliopsida</taxon>
        <taxon>eudicotyledons</taxon>
        <taxon>Gunneridae</taxon>
        <taxon>Pentapetalae</taxon>
        <taxon>rosids</taxon>
        <taxon>fabids</taxon>
        <taxon>Fabales</taxon>
        <taxon>Fabaceae</taxon>
        <taxon>Papilionoideae</taxon>
        <taxon>50 kb inversion clade</taxon>
        <taxon>NPAAA clade</taxon>
        <taxon>indigoferoid/millettioid clade</taxon>
        <taxon>Phaseoleae</taxon>
        <taxon>Psophocarpus</taxon>
    </lineage>
</organism>
<dbReference type="Proteomes" id="UP001386955">
    <property type="component" value="Unassembled WGS sequence"/>
</dbReference>
<sequence>MKFAQFCFLGRKIMSFNDDTFYSEIRRQILQLIAEDDEDLLIRKKSFNEASSVSVGVGSTMLAHKSKSPLANHFCSRESHCSGSPQGLVNMRRSGRGTGVFIPQVVTGNTYQRPGTMNGRKQIYKPVAKKY</sequence>